<evidence type="ECO:0000256" key="5">
    <source>
        <dbReference type="ARBA" id="ARBA00022475"/>
    </source>
</evidence>
<keyword evidence="7 10" id="KW-0812">Transmembrane</keyword>
<comment type="similarity">
    <text evidence="3 11">Belongs to the binding-protein-dependent transport system permease family. CysTW subfamily.</text>
</comment>
<dbReference type="CDD" id="cd06261">
    <property type="entry name" value="TM_PBP2"/>
    <property type="match status" value="1"/>
</dbReference>
<dbReference type="Gene3D" id="1.10.3720.10">
    <property type="entry name" value="MetI-like"/>
    <property type="match status" value="1"/>
</dbReference>
<keyword evidence="4 10" id="KW-0813">Transport</keyword>
<protein>
    <recommendedName>
        <fullName evidence="11">Molybdenum transport system permease</fullName>
    </recommendedName>
</protein>
<evidence type="ECO:0000313" key="14">
    <source>
        <dbReference type="Proteomes" id="UP000593892"/>
    </source>
</evidence>
<accession>A0A7S7SME1</accession>
<dbReference type="PANTHER" id="PTHR30183">
    <property type="entry name" value="MOLYBDENUM TRANSPORT SYSTEM PERMEASE PROTEIN MODB"/>
    <property type="match status" value="1"/>
</dbReference>
<dbReference type="Proteomes" id="UP000593892">
    <property type="component" value="Chromosome"/>
</dbReference>
<reference evidence="13 14" key="1">
    <citation type="submission" date="2020-10" db="EMBL/GenBank/DDBJ databases">
        <title>Complete genome sequence of Paludibaculum fermentans P105T, a facultatively anaerobic acidobacterium capable of dissimilatory Fe(III) reduction.</title>
        <authorList>
            <person name="Dedysh S.N."/>
            <person name="Beletsky A.V."/>
            <person name="Kulichevskaya I.S."/>
            <person name="Mardanov A.V."/>
            <person name="Ravin N.V."/>
        </authorList>
    </citation>
    <scope>NUCLEOTIDE SEQUENCE [LARGE SCALE GENOMIC DNA]</scope>
    <source>
        <strain evidence="13 14">P105</strain>
    </source>
</reference>
<feature type="transmembrane region" description="Helical" evidence="10">
    <location>
        <begin position="6"/>
        <end position="31"/>
    </location>
</feature>
<dbReference type="InterPro" id="IPR000515">
    <property type="entry name" value="MetI-like"/>
</dbReference>
<dbReference type="GO" id="GO:0005886">
    <property type="term" value="C:plasma membrane"/>
    <property type="evidence" value="ECO:0007669"/>
    <property type="project" value="UniProtKB-SubCell"/>
</dbReference>
<dbReference type="GO" id="GO:0015098">
    <property type="term" value="F:molybdate ion transmembrane transporter activity"/>
    <property type="evidence" value="ECO:0007669"/>
    <property type="project" value="UniProtKB-UniRule"/>
</dbReference>
<keyword evidence="14" id="KW-1185">Reference proteome</keyword>
<dbReference type="InterPro" id="IPR011867">
    <property type="entry name" value="ModB_ABC"/>
</dbReference>
<evidence type="ECO:0000256" key="1">
    <source>
        <dbReference type="ARBA" id="ARBA00002949"/>
    </source>
</evidence>
<sequence length="225" mass="24324">MAIDWFPLWLSLRVAALSTIVALLAGLWLGWLQTTKNYRGKDILDAIVTLPLVLPPTVLGYYLLIVLGRQSPLGRLYEWVFGQSLVFTWQAAVVAALLHSAPLLIKFSTAALESVPRRYGKAARSLGATEWMVFWRVSLPLAWNQILAATALAFARSLGDFGITMMVAGNIPGRTQTISVAIYDAVEGGRGDVARVLVLVISAVALVSLTLANRLGRVSVGKAAH</sequence>
<feature type="transmembrane region" description="Helical" evidence="10">
    <location>
        <begin position="43"/>
        <end position="67"/>
    </location>
</feature>
<organism evidence="13 14">
    <name type="scientific">Paludibaculum fermentans</name>
    <dbReference type="NCBI Taxonomy" id="1473598"/>
    <lineage>
        <taxon>Bacteria</taxon>
        <taxon>Pseudomonadati</taxon>
        <taxon>Acidobacteriota</taxon>
        <taxon>Terriglobia</taxon>
        <taxon>Bryobacterales</taxon>
        <taxon>Bryobacteraceae</taxon>
        <taxon>Paludibaculum</taxon>
    </lineage>
</organism>
<dbReference type="RefSeq" id="WP_194451476.1">
    <property type="nucleotide sequence ID" value="NZ_CP063849.1"/>
</dbReference>
<evidence type="ECO:0000256" key="10">
    <source>
        <dbReference type="RuleBase" id="RU363032"/>
    </source>
</evidence>
<evidence type="ECO:0000256" key="4">
    <source>
        <dbReference type="ARBA" id="ARBA00022448"/>
    </source>
</evidence>
<dbReference type="Pfam" id="PF00528">
    <property type="entry name" value="BPD_transp_1"/>
    <property type="match status" value="1"/>
</dbReference>
<name>A0A7S7SME1_PALFE</name>
<dbReference type="SUPFAM" id="SSF161098">
    <property type="entry name" value="MetI-like"/>
    <property type="match status" value="1"/>
</dbReference>
<evidence type="ECO:0000256" key="8">
    <source>
        <dbReference type="ARBA" id="ARBA00022989"/>
    </source>
</evidence>
<evidence type="ECO:0000256" key="3">
    <source>
        <dbReference type="ARBA" id="ARBA00007069"/>
    </source>
</evidence>
<keyword evidence="8 10" id="KW-1133">Transmembrane helix</keyword>
<evidence type="ECO:0000256" key="2">
    <source>
        <dbReference type="ARBA" id="ARBA00004651"/>
    </source>
</evidence>
<keyword evidence="9 10" id="KW-0472">Membrane</keyword>
<feature type="transmembrane region" description="Helical" evidence="10">
    <location>
        <begin position="193"/>
        <end position="212"/>
    </location>
</feature>
<evidence type="ECO:0000313" key="13">
    <source>
        <dbReference type="EMBL" id="QOY89813.1"/>
    </source>
</evidence>
<evidence type="ECO:0000256" key="7">
    <source>
        <dbReference type="ARBA" id="ARBA00022692"/>
    </source>
</evidence>
<proteinExistence type="inferred from homology"/>
<evidence type="ECO:0000256" key="6">
    <source>
        <dbReference type="ARBA" id="ARBA00022505"/>
    </source>
</evidence>
<dbReference type="PROSITE" id="PS50928">
    <property type="entry name" value="ABC_TM1"/>
    <property type="match status" value="1"/>
</dbReference>
<keyword evidence="5 11" id="KW-1003">Cell membrane</keyword>
<feature type="transmembrane region" description="Helical" evidence="10">
    <location>
        <begin position="133"/>
        <end position="155"/>
    </location>
</feature>
<dbReference type="InterPro" id="IPR035906">
    <property type="entry name" value="MetI-like_sf"/>
</dbReference>
<feature type="transmembrane region" description="Helical" evidence="10">
    <location>
        <begin position="87"/>
        <end position="112"/>
    </location>
</feature>
<dbReference type="AlphaFoldDB" id="A0A7S7SME1"/>
<evidence type="ECO:0000256" key="9">
    <source>
        <dbReference type="ARBA" id="ARBA00023136"/>
    </source>
</evidence>
<comment type="function">
    <text evidence="1 11">Part of the binding-protein-dependent transport system for molybdenum; probably responsible for the translocation of the substrate across the membrane.</text>
</comment>
<evidence type="ECO:0000259" key="12">
    <source>
        <dbReference type="PROSITE" id="PS50928"/>
    </source>
</evidence>
<gene>
    <name evidence="13" type="primary">modB</name>
    <name evidence="13" type="ORF">IRI77_07635</name>
</gene>
<dbReference type="PANTHER" id="PTHR30183:SF3">
    <property type="entry name" value="MOLYBDENUM TRANSPORT SYSTEM PERMEASE PROTEIN MODB"/>
    <property type="match status" value="1"/>
</dbReference>
<dbReference type="EMBL" id="CP063849">
    <property type="protein sequence ID" value="QOY89813.1"/>
    <property type="molecule type" value="Genomic_DNA"/>
</dbReference>
<keyword evidence="6 11" id="KW-0500">Molybdenum</keyword>
<dbReference type="NCBIfam" id="TIGR02141">
    <property type="entry name" value="modB_ABC"/>
    <property type="match status" value="1"/>
</dbReference>
<feature type="domain" description="ABC transmembrane type-1" evidence="12">
    <location>
        <begin position="8"/>
        <end position="212"/>
    </location>
</feature>
<evidence type="ECO:0000256" key="11">
    <source>
        <dbReference type="RuleBase" id="RU365097"/>
    </source>
</evidence>
<comment type="subcellular location">
    <subcellularLocation>
        <location evidence="2 10">Cell membrane</location>
        <topology evidence="2 10">Multi-pass membrane protein</topology>
    </subcellularLocation>
</comment>
<dbReference type="KEGG" id="pfer:IRI77_07635"/>